<gene>
    <name evidence="1" type="ORF">MYCIT1_LOCUS13541</name>
</gene>
<name>A0AAD2H5T8_9AGAR</name>
<evidence type="ECO:0000313" key="1">
    <source>
        <dbReference type="EMBL" id="CAK5269656.1"/>
    </source>
</evidence>
<keyword evidence="2" id="KW-1185">Reference proteome</keyword>
<dbReference type="EMBL" id="CAVNYO010000150">
    <property type="protein sequence ID" value="CAK5269656.1"/>
    <property type="molecule type" value="Genomic_DNA"/>
</dbReference>
<reference evidence="1" key="1">
    <citation type="submission" date="2023-11" db="EMBL/GenBank/DDBJ databases">
        <authorList>
            <person name="De Vega J J."/>
            <person name="De Vega J J."/>
        </authorList>
    </citation>
    <scope>NUCLEOTIDE SEQUENCE</scope>
</reference>
<organism evidence="1 2">
    <name type="scientific">Mycena citricolor</name>
    <dbReference type="NCBI Taxonomy" id="2018698"/>
    <lineage>
        <taxon>Eukaryota</taxon>
        <taxon>Fungi</taxon>
        <taxon>Dikarya</taxon>
        <taxon>Basidiomycota</taxon>
        <taxon>Agaricomycotina</taxon>
        <taxon>Agaricomycetes</taxon>
        <taxon>Agaricomycetidae</taxon>
        <taxon>Agaricales</taxon>
        <taxon>Marasmiineae</taxon>
        <taxon>Mycenaceae</taxon>
        <taxon>Mycena</taxon>
    </lineage>
</organism>
<evidence type="ECO:0000313" key="2">
    <source>
        <dbReference type="Proteomes" id="UP001295794"/>
    </source>
</evidence>
<comment type="caution">
    <text evidence="1">The sequence shown here is derived from an EMBL/GenBank/DDBJ whole genome shotgun (WGS) entry which is preliminary data.</text>
</comment>
<protein>
    <submittedName>
        <fullName evidence="1">Uncharacterized protein</fullName>
    </submittedName>
</protein>
<proteinExistence type="predicted"/>
<feature type="non-terminal residue" evidence="1">
    <location>
        <position position="1"/>
    </location>
</feature>
<sequence>MCHSVEQPDLIMKGLPSVLGKCQNPFEADQVRHLLIHSASMNSGVDGDDFLDSRDADE</sequence>
<accession>A0AAD2H5T8</accession>
<dbReference type="Proteomes" id="UP001295794">
    <property type="component" value="Unassembled WGS sequence"/>
</dbReference>
<dbReference type="AlphaFoldDB" id="A0AAD2H5T8"/>